<sequence length="90" mass="10212">KVKAQIDMDDTILENPELEKLLEERQVLKASVSEFRKADKAAKEKIQTIQTPMPSRVGRFLITKQPLAAKLVTFETEEGTRVDIKAVDED</sequence>
<protein>
    <submittedName>
        <fullName evidence="1">Uncharacterized protein</fullName>
    </submittedName>
</protein>
<dbReference type="EMBL" id="BARW01041315">
    <property type="protein sequence ID" value="GAJ23727.1"/>
    <property type="molecule type" value="Genomic_DNA"/>
</dbReference>
<comment type="caution">
    <text evidence="1">The sequence shown here is derived from an EMBL/GenBank/DDBJ whole genome shotgun (WGS) entry which is preliminary data.</text>
</comment>
<evidence type="ECO:0000313" key="1">
    <source>
        <dbReference type="EMBL" id="GAJ23727.1"/>
    </source>
</evidence>
<name>X1VSK1_9ZZZZ</name>
<organism evidence="1">
    <name type="scientific">marine sediment metagenome</name>
    <dbReference type="NCBI Taxonomy" id="412755"/>
    <lineage>
        <taxon>unclassified sequences</taxon>
        <taxon>metagenomes</taxon>
        <taxon>ecological metagenomes</taxon>
    </lineage>
</organism>
<dbReference type="AlphaFoldDB" id="X1VSK1"/>
<proteinExistence type="predicted"/>
<accession>X1VSK1</accession>
<gene>
    <name evidence="1" type="ORF">S12H4_61943</name>
</gene>
<reference evidence="1" key="1">
    <citation type="journal article" date="2014" name="Front. Microbiol.">
        <title>High frequency of phylogenetically diverse reductive dehalogenase-homologous genes in deep subseafloor sedimentary metagenomes.</title>
        <authorList>
            <person name="Kawai M."/>
            <person name="Futagami T."/>
            <person name="Toyoda A."/>
            <person name="Takaki Y."/>
            <person name="Nishi S."/>
            <person name="Hori S."/>
            <person name="Arai W."/>
            <person name="Tsubouchi T."/>
            <person name="Morono Y."/>
            <person name="Uchiyama I."/>
            <person name="Ito T."/>
            <person name="Fujiyama A."/>
            <person name="Inagaki F."/>
            <person name="Takami H."/>
        </authorList>
    </citation>
    <scope>NUCLEOTIDE SEQUENCE</scope>
    <source>
        <strain evidence="1">Expedition CK06-06</strain>
    </source>
</reference>
<feature type="non-terminal residue" evidence="1">
    <location>
        <position position="1"/>
    </location>
</feature>